<keyword evidence="1" id="KW-0378">Hydrolase</keyword>
<dbReference type="GO" id="GO:0004386">
    <property type="term" value="F:helicase activity"/>
    <property type="evidence" value="ECO:0007669"/>
    <property type="project" value="UniProtKB-KW"/>
</dbReference>
<dbReference type="AlphaFoldDB" id="A0AAD9F4N7"/>
<keyword evidence="1" id="KW-0067">ATP-binding</keyword>
<gene>
    <name evidence="1" type="ORF">KUDE01_013407</name>
</gene>
<evidence type="ECO:0000313" key="2">
    <source>
        <dbReference type="Proteomes" id="UP001228049"/>
    </source>
</evidence>
<feature type="non-terminal residue" evidence="1">
    <location>
        <position position="1"/>
    </location>
</feature>
<reference evidence="1" key="1">
    <citation type="submission" date="2023-04" db="EMBL/GenBank/DDBJ databases">
        <title>Chromosome-level genome of Chaenocephalus aceratus.</title>
        <authorList>
            <person name="Park H."/>
        </authorList>
    </citation>
    <scope>NUCLEOTIDE SEQUENCE</scope>
    <source>
        <strain evidence="1">DE</strain>
        <tissue evidence="1">Muscle</tissue>
    </source>
</reference>
<keyword evidence="2" id="KW-1185">Reference proteome</keyword>
<keyword evidence="1" id="KW-0347">Helicase</keyword>
<comment type="caution">
    <text evidence="1">The sequence shown here is derived from an EMBL/GenBank/DDBJ whole genome shotgun (WGS) entry which is preliminary data.</text>
</comment>
<name>A0AAD9F4N7_DISEL</name>
<keyword evidence="1" id="KW-0547">Nucleotide-binding</keyword>
<evidence type="ECO:0000313" key="1">
    <source>
        <dbReference type="EMBL" id="KAK1888727.1"/>
    </source>
</evidence>
<feature type="non-terminal residue" evidence="1">
    <location>
        <position position="85"/>
    </location>
</feature>
<organism evidence="1 2">
    <name type="scientific">Dissostichus eleginoides</name>
    <name type="common">Patagonian toothfish</name>
    <name type="synonym">Dissostichus amissus</name>
    <dbReference type="NCBI Taxonomy" id="100907"/>
    <lineage>
        <taxon>Eukaryota</taxon>
        <taxon>Metazoa</taxon>
        <taxon>Chordata</taxon>
        <taxon>Craniata</taxon>
        <taxon>Vertebrata</taxon>
        <taxon>Euteleostomi</taxon>
        <taxon>Actinopterygii</taxon>
        <taxon>Neopterygii</taxon>
        <taxon>Teleostei</taxon>
        <taxon>Neoteleostei</taxon>
        <taxon>Acanthomorphata</taxon>
        <taxon>Eupercaria</taxon>
        <taxon>Perciformes</taxon>
        <taxon>Notothenioidei</taxon>
        <taxon>Nototheniidae</taxon>
        <taxon>Dissostichus</taxon>
    </lineage>
</organism>
<protein>
    <submittedName>
        <fullName evidence="1">DExH-box ATP-dependent RNA helicase DExH11</fullName>
    </submittedName>
</protein>
<dbReference type="Proteomes" id="UP001228049">
    <property type="component" value="Unassembled WGS sequence"/>
</dbReference>
<proteinExistence type="predicted"/>
<accession>A0AAD9F4N7</accession>
<dbReference type="EMBL" id="JASDAP010000017">
    <property type="protein sequence ID" value="KAK1888727.1"/>
    <property type="molecule type" value="Genomic_DNA"/>
</dbReference>
<sequence length="85" mass="9075">QEQGREEGWTATAEAGIQKFEEQAKACANTHSPSMPLLIIPPICQLPLLNHHGDTEGGAQRPDAVTVLMFDDMNGSSTVKGNVTS</sequence>